<keyword evidence="2" id="KW-1185">Reference proteome</keyword>
<dbReference type="EMBL" id="FZOF01000005">
    <property type="protein sequence ID" value="SNS40308.1"/>
    <property type="molecule type" value="Genomic_DNA"/>
</dbReference>
<evidence type="ECO:0000313" key="1">
    <source>
        <dbReference type="EMBL" id="SNS40308.1"/>
    </source>
</evidence>
<organism evidence="1 2">
    <name type="scientific">Actinacidiphila glaucinigra</name>
    <dbReference type="NCBI Taxonomy" id="235986"/>
    <lineage>
        <taxon>Bacteria</taxon>
        <taxon>Bacillati</taxon>
        <taxon>Actinomycetota</taxon>
        <taxon>Actinomycetes</taxon>
        <taxon>Kitasatosporales</taxon>
        <taxon>Streptomycetaceae</taxon>
        <taxon>Actinacidiphila</taxon>
    </lineage>
</organism>
<protein>
    <submittedName>
        <fullName evidence="1">Uncharacterized protein</fullName>
    </submittedName>
</protein>
<dbReference type="RefSeq" id="WP_245938803.1">
    <property type="nucleotide sequence ID" value="NZ_FZOF01000005.1"/>
</dbReference>
<dbReference type="AlphaFoldDB" id="A0A239E7P2"/>
<gene>
    <name evidence="1" type="ORF">SAMN05216252_105349</name>
</gene>
<dbReference type="Proteomes" id="UP000198280">
    <property type="component" value="Unassembled WGS sequence"/>
</dbReference>
<evidence type="ECO:0000313" key="2">
    <source>
        <dbReference type="Proteomes" id="UP000198280"/>
    </source>
</evidence>
<proteinExistence type="predicted"/>
<name>A0A239E7P2_9ACTN</name>
<sequence length="230" mass="25539">MAADDGIAWIGGRWPDSDDPLLGVQAGLVFAEHVAPQDLAVVFGAVPWEIPEPVGAEAKAVHERTHPRIRVPDEPRLTAYGKEGDWSFLAGNFDHLIHFREDFALPRGTGRAVLLYNIAAKGMYCMAYFEDGRRVWSGEIHGRFGGAAEPDGGHYFDHVPEMSFLNRAMHDAGCRPEVRHADGRPVFENDGWITDWRERFLKGLEIAFGISVCQEAFDAGRYPLASVYAS</sequence>
<accession>A0A239E7P2</accession>
<reference evidence="1 2" key="1">
    <citation type="submission" date="2017-06" db="EMBL/GenBank/DDBJ databases">
        <authorList>
            <person name="Kim H.J."/>
            <person name="Triplett B.A."/>
        </authorList>
    </citation>
    <scope>NUCLEOTIDE SEQUENCE [LARGE SCALE GENOMIC DNA]</scope>
    <source>
        <strain evidence="1 2">CGMCC 4.1858</strain>
    </source>
</reference>